<evidence type="ECO:0000256" key="1">
    <source>
        <dbReference type="SAM" id="MobiDB-lite"/>
    </source>
</evidence>
<comment type="caution">
    <text evidence="2">The sequence shown here is derived from an EMBL/GenBank/DDBJ whole genome shotgun (WGS) entry which is preliminary data.</text>
</comment>
<proteinExistence type="predicted"/>
<accession>A0A9X4LDJ5</accession>
<feature type="region of interest" description="Disordered" evidence="1">
    <location>
        <begin position="1"/>
        <end position="80"/>
    </location>
</feature>
<dbReference type="AlphaFoldDB" id="A0A9X4LDJ5"/>
<name>A0A9X4LDJ5_9BURK</name>
<feature type="compositionally biased region" description="Basic and acidic residues" evidence="1">
    <location>
        <begin position="65"/>
        <end position="74"/>
    </location>
</feature>
<sequence>MNSHTASPAPAPGDHQKSPVQLPTEPDRPVDVPLTPQPEDSPGHANAKAKPDRRAQSIEDPEADGSDRSSKTESPRGSGP</sequence>
<evidence type="ECO:0000313" key="2">
    <source>
        <dbReference type="EMBL" id="MDG0861560.1"/>
    </source>
</evidence>
<dbReference type="Proteomes" id="UP001152766">
    <property type="component" value="Unassembled WGS sequence"/>
</dbReference>
<evidence type="ECO:0000313" key="3">
    <source>
        <dbReference type="Proteomes" id="UP001152766"/>
    </source>
</evidence>
<organism evidence="2 3">
    <name type="scientific">Pelomonas aquatica</name>
    <dbReference type="NCBI Taxonomy" id="431058"/>
    <lineage>
        <taxon>Bacteria</taxon>
        <taxon>Pseudomonadati</taxon>
        <taxon>Pseudomonadota</taxon>
        <taxon>Betaproteobacteria</taxon>
        <taxon>Burkholderiales</taxon>
        <taxon>Sphaerotilaceae</taxon>
        <taxon>Roseateles</taxon>
    </lineage>
</organism>
<protein>
    <submittedName>
        <fullName evidence="2">Uncharacterized protein</fullName>
    </submittedName>
</protein>
<gene>
    <name evidence="2" type="ORF">EXJ73_03615</name>
</gene>
<dbReference type="EMBL" id="SGUG01000004">
    <property type="protein sequence ID" value="MDG0861560.1"/>
    <property type="molecule type" value="Genomic_DNA"/>
</dbReference>
<keyword evidence="3" id="KW-1185">Reference proteome</keyword>
<dbReference type="RefSeq" id="WP_268149296.1">
    <property type="nucleotide sequence ID" value="NZ_JAPPUW010000006.1"/>
</dbReference>
<reference evidence="2" key="1">
    <citation type="submission" date="2019-02" db="EMBL/GenBank/DDBJ databases">
        <title>Draft genome of the type strain Pelomonas aquatica CCUG 52575T.</title>
        <authorList>
            <person name="Gomila M."/>
            <person name="Lalucat J."/>
        </authorList>
    </citation>
    <scope>NUCLEOTIDE SEQUENCE</scope>
    <source>
        <strain evidence="2">CCUG 52575</strain>
    </source>
</reference>